<dbReference type="EMBL" id="WEID01000028">
    <property type="protein sequence ID" value="KAB8138100.1"/>
    <property type="molecule type" value="Genomic_DNA"/>
</dbReference>
<comment type="caution">
    <text evidence="2">The sequence shown here is derived from an EMBL/GenBank/DDBJ whole genome shotgun (WGS) entry which is preliminary data.</text>
</comment>
<keyword evidence="1" id="KW-0812">Transmembrane</keyword>
<sequence length="119" mass="12839">MGFSVILLGMVLVVLLAVSVIAFIIVQTFGNGAAPLKLSYISFGLLVMQWILFLTDFYAIFPNEIGDVVFMPAWFIACGFGAIAIIREWKNNSAVAVVLAVLTGLSFIMAVFINGIGNM</sequence>
<protein>
    <recommendedName>
        <fullName evidence="4">Ammonia permease</fullName>
    </recommendedName>
</protein>
<feature type="transmembrane region" description="Helical" evidence="1">
    <location>
        <begin position="6"/>
        <end position="26"/>
    </location>
</feature>
<dbReference type="RefSeq" id="WP_153402198.1">
    <property type="nucleotide sequence ID" value="NZ_ML762426.1"/>
</dbReference>
<evidence type="ECO:0008006" key="4">
    <source>
        <dbReference type="Google" id="ProtNLM"/>
    </source>
</evidence>
<keyword evidence="3" id="KW-1185">Reference proteome</keyword>
<keyword evidence="1" id="KW-0472">Membrane</keyword>
<evidence type="ECO:0000256" key="1">
    <source>
        <dbReference type="SAM" id="Phobius"/>
    </source>
</evidence>
<dbReference type="OrthoDB" id="2882298at2"/>
<dbReference type="Proteomes" id="UP000480246">
    <property type="component" value="Unassembled WGS sequence"/>
</dbReference>
<gene>
    <name evidence="2" type="ORF">F9U64_06550</name>
</gene>
<reference evidence="2 3" key="1">
    <citation type="submission" date="2019-10" db="EMBL/GenBank/DDBJ databases">
        <title>Gracilibacillus sp. nov. isolated from rice seeds.</title>
        <authorList>
            <person name="He S."/>
        </authorList>
    </citation>
    <scope>NUCLEOTIDE SEQUENCE [LARGE SCALE GENOMIC DNA]</scope>
    <source>
        <strain evidence="2 3">TD8</strain>
    </source>
</reference>
<name>A0A7C8KTJ9_9BACI</name>
<keyword evidence="1" id="KW-1133">Transmembrane helix</keyword>
<organism evidence="2 3">
    <name type="scientific">Gracilibacillus oryzae</name>
    <dbReference type="NCBI Taxonomy" id="1672701"/>
    <lineage>
        <taxon>Bacteria</taxon>
        <taxon>Bacillati</taxon>
        <taxon>Bacillota</taxon>
        <taxon>Bacilli</taxon>
        <taxon>Bacillales</taxon>
        <taxon>Bacillaceae</taxon>
        <taxon>Gracilibacillus</taxon>
    </lineage>
</organism>
<proteinExistence type="predicted"/>
<feature type="transmembrane region" description="Helical" evidence="1">
    <location>
        <begin position="38"/>
        <end position="61"/>
    </location>
</feature>
<dbReference type="AlphaFoldDB" id="A0A7C8KTJ9"/>
<evidence type="ECO:0000313" key="3">
    <source>
        <dbReference type="Proteomes" id="UP000480246"/>
    </source>
</evidence>
<evidence type="ECO:0000313" key="2">
    <source>
        <dbReference type="EMBL" id="KAB8138100.1"/>
    </source>
</evidence>
<accession>A0A7C8KTJ9</accession>
<feature type="transmembrane region" description="Helical" evidence="1">
    <location>
        <begin position="93"/>
        <end position="116"/>
    </location>
</feature>
<feature type="transmembrane region" description="Helical" evidence="1">
    <location>
        <begin position="67"/>
        <end position="86"/>
    </location>
</feature>